<dbReference type="CDD" id="cd11692">
    <property type="entry name" value="HRI1_N_like"/>
    <property type="match status" value="1"/>
</dbReference>
<evidence type="ECO:0000256" key="3">
    <source>
        <dbReference type="ARBA" id="ARBA00005229"/>
    </source>
</evidence>
<dbReference type="CDD" id="cd11693">
    <property type="entry name" value="HRI1_C_like"/>
    <property type="match status" value="1"/>
</dbReference>
<dbReference type="OrthoDB" id="4045395at2759"/>
<evidence type="ECO:0000313" key="8">
    <source>
        <dbReference type="EMBL" id="EXV04518.1"/>
    </source>
</evidence>
<dbReference type="EMBL" id="JELW01000002">
    <property type="protein sequence ID" value="EXV04518.1"/>
    <property type="molecule type" value="Genomic_DNA"/>
</dbReference>
<evidence type="ECO:0000313" key="9">
    <source>
        <dbReference type="Proteomes" id="UP000030151"/>
    </source>
</evidence>
<evidence type="ECO:0000256" key="5">
    <source>
        <dbReference type="ARBA" id="ARBA00022490"/>
    </source>
</evidence>
<dbReference type="Gene3D" id="2.40.128.320">
    <property type="entry name" value="Protein HRI1, N-terminal domain"/>
    <property type="match status" value="1"/>
</dbReference>
<dbReference type="eggNOG" id="ENOG502S8GG">
    <property type="taxonomic scope" value="Eukaryota"/>
</dbReference>
<dbReference type="InterPro" id="IPR043047">
    <property type="entry name" value="Hri1_N_sf"/>
</dbReference>
<comment type="caution">
    <text evidence="8">The sequence shown here is derived from an EMBL/GenBank/DDBJ whole genome shotgun (WGS) entry which is preliminary data.</text>
</comment>
<name>A0A0A1V4P1_9HYPO</name>
<evidence type="ECO:0000256" key="1">
    <source>
        <dbReference type="ARBA" id="ARBA00004123"/>
    </source>
</evidence>
<dbReference type="GO" id="GO:0005737">
    <property type="term" value="C:cytoplasm"/>
    <property type="evidence" value="ECO:0007669"/>
    <property type="project" value="UniProtKB-SubCell"/>
</dbReference>
<feature type="compositionally biased region" description="Polar residues" evidence="7">
    <location>
        <begin position="1"/>
        <end position="18"/>
    </location>
</feature>
<evidence type="ECO:0000256" key="2">
    <source>
        <dbReference type="ARBA" id="ARBA00004496"/>
    </source>
</evidence>
<reference evidence="8 9" key="1">
    <citation type="submission" date="2014-02" db="EMBL/GenBank/DDBJ databases">
        <title>The genome sequence of the entomopathogenic fungus Metarhizium robertsii ARSEF 2575.</title>
        <authorList>
            <person name="Giuliano Garisto Donzelli B."/>
            <person name="Roe B.A."/>
            <person name="Macmil S.L."/>
            <person name="Krasnoff S.B."/>
            <person name="Gibson D.M."/>
        </authorList>
    </citation>
    <scope>NUCLEOTIDE SEQUENCE [LARGE SCALE GENOMIC DNA]</scope>
    <source>
        <strain evidence="8 9">ARSEF 2575</strain>
    </source>
</reference>
<comment type="subcellular location">
    <subcellularLocation>
        <location evidence="2">Cytoplasm</location>
    </subcellularLocation>
    <subcellularLocation>
        <location evidence="1">Nucleus</location>
    </subcellularLocation>
</comment>
<proteinExistence type="inferred from homology"/>
<dbReference type="AlphaFoldDB" id="A0A0A1V4P1"/>
<feature type="region of interest" description="Disordered" evidence="7">
    <location>
        <begin position="1"/>
        <end position="29"/>
    </location>
</feature>
<accession>A0A0A1V4P1</accession>
<evidence type="ECO:0000256" key="6">
    <source>
        <dbReference type="ARBA" id="ARBA00023242"/>
    </source>
</evidence>
<dbReference type="InterPro" id="IPR038744">
    <property type="entry name" value="Hri1_N"/>
</dbReference>
<keyword evidence="5" id="KW-0963">Cytoplasm</keyword>
<gene>
    <name evidence="8" type="ORF">X797_002199</name>
</gene>
<dbReference type="Proteomes" id="UP000030151">
    <property type="component" value="Unassembled WGS sequence"/>
</dbReference>
<feature type="compositionally biased region" description="Polar residues" evidence="7">
    <location>
        <begin position="136"/>
        <end position="146"/>
    </location>
</feature>
<sequence>MSEESASLPRSGQDQSCQYEPKSNIKHHPADIRRQLASHSHITIGMSISTRRCIRWLPGEASEPTSTIVLTSPQRRFVDLRILKDGPGTLPSAQGTIDTLPLSRLDWAIAGTSSSSSRTVDGKQVSHSRWDHWIDSRTSQPETASDQGDMYPQPDGSTLEKGRMVNPDTGRETAYEEIWDDEEPAPTASEQVCAVLRYEEGPTRGLVVRLGRYSQGFVRSGQEISLERWEWKRSQAVRTVRMGQEELPCKQALERAYRLGDQVLAGSKTWTVVEVA</sequence>
<dbReference type="GO" id="GO:0005634">
    <property type="term" value="C:nucleus"/>
    <property type="evidence" value="ECO:0007669"/>
    <property type="project" value="UniProtKB-SubCell"/>
</dbReference>
<dbReference type="Pfam" id="PF16815">
    <property type="entry name" value="HRI1"/>
    <property type="match status" value="1"/>
</dbReference>
<organism evidence="8 9">
    <name type="scientific">Metarhizium robertsii</name>
    <dbReference type="NCBI Taxonomy" id="568076"/>
    <lineage>
        <taxon>Eukaryota</taxon>
        <taxon>Fungi</taxon>
        <taxon>Dikarya</taxon>
        <taxon>Ascomycota</taxon>
        <taxon>Pezizomycotina</taxon>
        <taxon>Sordariomycetes</taxon>
        <taxon>Hypocreomycetidae</taxon>
        <taxon>Hypocreales</taxon>
        <taxon>Clavicipitaceae</taxon>
        <taxon>Metarhizium</taxon>
    </lineage>
</organism>
<comment type="similarity">
    <text evidence="3">Belongs to the HRI1 family.</text>
</comment>
<protein>
    <recommendedName>
        <fullName evidence="4">Protein HRI1</fullName>
    </recommendedName>
</protein>
<dbReference type="InterPro" id="IPR031818">
    <property type="entry name" value="Hri1"/>
</dbReference>
<keyword evidence="6" id="KW-0539">Nucleus</keyword>
<evidence type="ECO:0000256" key="4">
    <source>
        <dbReference type="ARBA" id="ARBA00017063"/>
    </source>
</evidence>
<dbReference type="HOGENOM" id="CLU_060351_1_0_1"/>
<feature type="compositionally biased region" description="Basic and acidic residues" evidence="7">
    <location>
        <begin position="158"/>
        <end position="167"/>
    </location>
</feature>
<evidence type="ECO:0000256" key="7">
    <source>
        <dbReference type="SAM" id="MobiDB-lite"/>
    </source>
</evidence>
<feature type="region of interest" description="Disordered" evidence="7">
    <location>
        <begin position="134"/>
        <end position="167"/>
    </location>
</feature>